<dbReference type="Proteomes" id="UP001165667">
    <property type="component" value="Unassembled WGS sequence"/>
</dbReference>
<dbReference type="EMBL" id="JAMOIM010000020">
    <property type="protein sequence ID" value="MCW6511018.1"/>
    <property type="molecule type" value="Genomic_DNA"/>
</dbReference>
<keyword evidence="2 4" id="KW-0378">Hydrolase</keyword>
<keyword evidence="4" id="KW-0963">Cytoplasm</keyword>
<dbReference type="SUPFAM" id="SSF52972">
    <property type="entry name" value="ITPase-like"/>
    <property type="match status" value="1"/>
</dbReference>
<dbReference type="Pfam" id="PF02545">
    <property type="entry name" value="Maf"/>
    <property type="match status" value="1"/>
</dbReference>
<evidence type="ECO:0000256" key="3">
    <source>
        <dbReference type="ARBA" id="ARBA00023080"/>
    </source>
</evidence>
<dbReference type="Gene3D" id="3.90.950.10">
    <property type="match status" value="1"/>
</dbReference>
<comment type="catalytic activity">
    <reaction evidence="4">
        <text>a ribonucleoside 5'-triphosphate + H2O = a ribonucleoside 5'-phosphate + diphosphate + H(+)</text>
        <dbReference type="Rhea" id="RHEA:23996"/>
        <dbReference type="ChEBI" id="CHEBI:15377"/>
        <dbReference type="ChEBI" id="CHEBI:15378"/>
        <dbReference type="ChEBI" id="CHEBI:33019"/>
        <dbReference type="ChEBI" id="CHEBI:58043"/>
        <dbReference type="ChEBI" id="CHEBI:61557"/>
        <dbReference type="EC" id="3.6.1.9"/>
    </reaction>
</comment>
<dbReference type="CDD" id="cd00555">
    <property type="entry name" value="Maf"/>
    <property type="match status" value="1"/>
</dbReference>
<evidence type="ECO:0000256" key="1">
    <source>
        <dbReference type="ARBA" id="ARBA00001968"/>
    </source>
</evidence>
<dbReference type="InterPro" id="IPR029001">
    <property type="entry name" value="ITPase-like_fam"/>
</dbReference>
<comment type="subcellular location">
    <subcellularLocation>
        <location evidence="4">Cytoplasm</location>
    </subcellularLocation>
</comment>
<comment type="cofactor">
    <cofactor evidence="1 4">
        <name>a divalent metal cation</name>
        <dbReference type="ChEBI" id="CHEBI:60240"/>
    </cofactor>
</comment>
<dbReference type="GO" id="GO:0009117">
    <property type="term" value="P:nucleotide metabolic process"/>
    <property type="evidence" value="ECO:0007669"/>
    <property type="project" value="UniProtKB-KW"/>
</dbReference>
<name>A0AA41Z5S3_9HYPH</name>
<gene>
    <name evidence="5" type="ORF">M8523_23715</name>
</gene>
<dbReference type="AlphaFoldDB" id="A0AA41Z5S3"/>
<proteinExistence type="inferred from homology"/>
<comment type="similarity">
    <text evidence="4">Belongs to the Maf family.</text>
</comment>
<evidence type="ECO:0000256" key="4">
    <source>
        <dbReference type="HAMAP-Rule" id="MF_00528"/>
    </source>
</evidence>
<dbReference type="InterPro" id="IPR003697">
    <property type="entry name" value="Maf-like"/>
</dbReference>
<evidence type="ECO:0000313" key="6">
    <source>
        <dbReference type="Proteomes" id="UP001165667"/>
    </source>
</evidence>
<keyword evidence="3 4" id="KW-0546">Nucleotide metabolism</keyword>
<evidence type="ECO:0000313" key="5">
    <source>
        <dbReference type="EMBL" id="MCW6511018.1"/>
    </source>
</evidence>
<dbReference type="EC" id="3.6.1.9" evidence="4"/>
<accession>A0AA41Z5S3</accession>
<dbReference type="PANTHER" id="PTHR43213">
    <property type="entry name" value="BIFUNCTIONAL DTTP/UTP PYROPHOSPHATASE/METHYLTRANSFERASE PROTEIN-RELATED"/>
    <property type="match status" value="1"/>
</dbReference>
<evidence type="ECO:0000256" key="2">
    <source>
        <dbReference type="ARBA" id="ARBA00022801"/>
    </source>
</evidence>
<dbReference type="GO" id="GO:0005737">
    <property type="term" value="C:cytoplasm"/>
    <property type="evidence" value="ECO:0007669"/>
    <property type="project" value="UniProtKB-SubCell"/>
</dbReference>
<dbReference type="PANTHER" id="PTHR43213:SF5">
    <property type="entry name" value="BIFUNCTIONAL DTTP_UTP PYROPHOSPHATASE_METHYLTRANSFERASE PROTEIN-RELATED"/>
    <property type="match status" value="1"/>
</dbReference>
<comment type="function">
    <text evidence="4">Nucleoside triphosphate pyrophosphatase. May have a dual role in cell division arrest and in preventing the incorporation of modified nucleotides into cellular nucleic acids.</text>
</comment>
<dbReference type="RefSeq" id="WP_282587395.1">
    <property type="nucleotide sequence ID" value="NZ_JAMOIM010000020.1"/>
</dbReference>
<comment type="caution">
    <text evidence="5">The sequence shown here is derived from an EMBL/GenBank/DDBJ whole genome shotgun (WGS) entry which is preliminary data.</text>
</comment>
<dbReference type="PIRSF" id="PIRSF006305">
    <property type="entry name" value="Maf"/>
    <property type="match status" value="1"/>
</dbReference>
<protein>
    <recommendedName>
        <fullName evidence="4">Nucleoside triphosphate pyrophosphatase</fullName>
        <ecNumber evidence="4">3.6.1.9</ecNumber>
    </recommendedName>
    <alternativeName>
        <fullName evidence="4">Nucleotide pyrophosphatase</fullName>
        <shortName evidence="4">Nucleotide PPase</shortName>
    </alternativeName>
</protein>
<comment type="catalytic activity">
    <reaction evidence="4">
        <text>a 2'-deoxyribonucleoside 5'-triphosphate + H2O = a 2'-deoxyribonucleoside 5'-phosphate + diphosphate + H(+)</text>
        <dbReference type="Rhea" id="RHEA:44644"/>
        <dbReference type="ChEBI" id="CHEBI:15377"/>
        <dbReference type="ChEBI" id="CHEBI:15378"/>
        <dbReference type="ChEBI" id="CHEBI:33019"/>
        <dbReference type="ChEBI" id="CHEBI:61560"/>
        <dbReference type="ChEBI" id="CHEBI:65317"/>
        <dbReference type="EC" id="3.6.1.9"/>
    </reaction>
</comment>
<reference evidence="5" key="1">
    <citation type="submission" date="2022-05" db="EMBL/GenBank/DDBJ databases">
        <authorList>
            <person name="Pankratov T."/>
        </authorList>
    </citation>
    <scope>NUCLEOTIDE SEQUENCE</scope>
    <source>
        <strain evidence="5">BP6-180914</strain>
    </source>
</reference>
<dbReference type="GO" id="GO:0047429">
    <property type="term" value="F:nucleoside triphosphate diphosphatase activity"/>
    <property type="evidence" value="ECO:0007669"/>
    <property type="project" value="UniProtKB-EC"/>
</dbReference>
<keyword evidence="6" id="KW-1185">Reference proteome</keyword>
<organism evidence="5 6">
    <name type="scientific">Lichenifustis flavocetrariae</name>
    <dbReference type="NCBI Taxonomy" id="2949735"/>
    <lineage>
        <taxon>Bacteria</taxon>
        <taxon>Pseudomonadati</taxon>
        <taxon>Pseudomonadota</taxon>
        <taxon>Alphaproteobacteria</taxon>
        <taxon>Hyphomicrobiales</taxon>
        <taxon>Lichenihabitantaceae</taxon>
        <taxon>Lichenifustis</taxon>
    </lineage>
</organism>
<feature type="active site" description="Proton acceptor" evidence="4">
    <location>
        <position position="83"/>
    </location>
</feature>
<sequence length="206" mass="21656">MSSRFWLADAPLVLASGSATRRVLLEGAGLPVTVRPADLDERAIEAPLRAAREAPSVVAAHLARAKAMTVAKSHPGQLVLGADQVLALGEDLFAKPTSSEAARAHLVRLSGKTHTLSSAVCLVRDDAVLFDTVAEARLTMRSLSEPFLDAYLAAEGSAVCASVGAYRLEGLGIQLFTRIEGDHATVLGLPLLDLLPALRQLGYLLG</sequence>
<comment type="caution">
    <text evidence="4">Lacks conserved residue(s) required for the propagation of feature annotation.</text>
</comment>
<dbReference type="HAMAP" id="MF_00528">
    <property type="entry name" value="Maf"/>
    <property type="match status" value="1"/>
</dbReference>